<proteinExistence type="predicted"/>
<comment type="caution">
    <text evidence="2">The sequence shown here is derived from an EMBL/GenBank/DDBJ whole genome shotgun (WGS) entry which is preliminary data.</text>
</comment>
<evidence type="ECO:0000256" key="1">
    <source>
        <dbReference type="SAM" id="MobiDB-lite"/>
    </source>
</evidence>
<feature type="region of interest" description="Disordered" evidence="1">
    <location>
        <begin position="74"/>
        <end position="100"/>
    </location>
</feature>
<organism evidence="2 3">
    <name type="scientific">Planctomyces bekefii</name>
    <dbReference type="NCBI Taxonomy" id="1653850"/>
    <lineage>
        <taxon>Bacteria</taxon>
        <taxon>Pseudomonadati</taxon>
        <taxon>Planctomycetota</taxon>
        <taxon>Planctomycetia</taxon>
        <taxon>Planctomycetales</taxon>
        <taxon>Planctomycetaceae</taxon>
        <taxon>Planctomyces</taxon>
    </lineage>
</organism>
<dbReference type="EMBL" id="SRHE01000026">
    <property type="protein sequence ID" value="TWW12234.1"/>
    <property type="molecule type" value="Genomic_DNA"/>
</dbReference>
<name>A0A5C6MH24_9PLAN</name>
<accession>A0A5C6MH24</accession>
<reference evidence="2 3" key="2">
    <citation type="submission" date="2019-08" db="EMBL/GenBank/DDBJ databases">
        <authorList>
            <person name="Henke P."/>
        </authorList>
    </citation>
    <scope>NUCLEOTIDE SEQUENCE [LARGE SCALE GENOMIC DNA]</scope>
    <source>
        <strain evidence="2">Phe10_nw2017</strain>
    </source>
</reference>
<sequence>MCVTAKREGRGEYVEWSLPPGPEKTRPYAAWIGPQNHETEALLRKMPILMSEHPNERGLPLLAERGWDDQQDAAFSFGPALGENARGAGVARQEPRPPEG</sequence>
<gene>
    <name evidence="2" type="ORF">E3A20_02590</name>
</gene>
<reference evidence="2 3" key="1">
    <citation type="submission" date="2019-08" db="EMBL/GenBank/DDBJ databases">
        <title>100 year-old enigma solved: identification of Planctomyces bekefii, the type genus and species of the phylum Planctomycetes.</title>
        <authorList>
            <person name="Svetlana D.N."/>
            <person name="Overmann J."/>
        </authorList>
    </citation>
    <scope>NUCLEOTIDE SEQUENCE [LARGE SCALE GENOMIC DNA]</scope>
    <source>
        <strain evidence="2">Phe10_nw2017</strain>
    </source>
</reference>
<protein>
    <submittedName>
        <fullName evidence="2">Uncharacterized protein</fullName>
    </submittedName>
</protein>
<keyword evidence="3" id="KW-1185">Reference proteome</keyword>
<dbReference type="Proteomes" id="UP000321083">
    <property type="component" value="Unassembled WGS sequence"/>
</dbReference>
<evidence type="ECO:0000313" key="2">
    <source>
        <dbReference type="EMBL" id="TWW12234.1"/>
    </source>
</evidence>
<dbReference type="AlphaFoldDB" id="A0A5C6MH24"/>
<evidence type="ECO:0000313" key="3">
    <source>
        <dbReference type="Proteomes" id="UP000321083"/>
    </source>
</evidence>